<dbReference type="KEGG" id="aplc:110985147"/>
<dbReference type="OMA" id="CIRECVS"/>
<dbReference type="GeneID" id="110985147"/>
<dbReference type="RefSeq" id="XP_022101650.1">
    <property type="nucleotide sequence ID" value="XM_022245958.1"/>
</dbReference>
<organism evidence="1 2">
    <name type="scientific">Acanthaster planci</name>
    <name type="common">Crown-of-thorns starfish</name>
    <dbReference type="NCBI Taxonomy" id="133434"/>
    <lineage>
        <taxon>Eukaryota</taxon>
        <taxon>Metazoa</taxon>
        <taxon>Echinodermata</taxon>
        <taxon>Eleutherozoa</taxon>
        <taxon>Asterozoa</taxon>
        <taxon>Asteroidea</taxon>
        <taxon>Valvatacea</taxon>
        <taxon>Valvatida</taxon>
        <taxon>Acanthasteridae</taxon>
        <taxon>Acanthaster</taxon>
    </lineage>
</organism>
<protein>
    <submittedName>
        <fullName evidence="2">Uncharacterized protein LOC110985147</fullName>
    </submittedName>
</protein>
<evidence type="ECO:0000313" key="2">
    <source>
        <dbReference type="RefSeq" id="XP_022101650.1"/>
    </source>
</evidence>
<evidence type="ECO:0000313" key="1">
    <source>
        <dbReference type="Proteomes" id="UP000694845"/>
    </source>
</evidence>
<dbReference type="Proteomes" id="UP000694845">
    <property type="component" value="Unplaced"/>
</dbReference>
<accession>A0A8B7ZA10</accession>
<dbReference type="Pfam" id="PF16029">
    <property type="entry name" value="DUF4787"/>
    <property type="match status" value="1"/>
</dbReference>
<keyword evidence="1" id="KW-1185">Reference proteome</keyword>
<name>A0A8B7ZA10_ACAPL</name>
<proteinExistence type="predicted"/>
<dbReference type="AlphaFoldDB" id="A0A8B7ZA10"/>
<dbReference type="InterPro" id="IPR031985">
    <property type="entry name" value="DUF4787"/>
</dbReference>
<sequence length="120" mass="14273">MEMPCCGESRCRAVVVVLVFLVFTEYFIVGVEGQRVLYEYVRYPFKKKPKFERQYKINLRQCEQNAECSQVQGLDLIRCGRMCIAPDCYQELYAHDELELGEVDVRLTSFKGCWVQRYYR</sequence>
<gene>
    <name evidence="2" type="primary">LOC110985147</name>
</gene>
<reference evidence="2" key="1">
    <citation type="submission" date="2025-08" db="UniProtKB">
        <authorList>
            <consortium name="RefSeq"/>
        </authorList>
    </citation>
    <scope>IDENTIFICATION</scope>
</reference>
<dbReference type="OrthoDB" id="1915375at2759"/>